<sequence length="66" mass="8553">MWQLPQTGLWLWLWRLWIWLWLWRLWVWLLPPIMLWRIWILSILLKSYPKDTVSEVIRRSFKLTKY</sequence>
<comment type="caution">
    <text evidence="2">The sequence shown here is derived from an EMBL/GenBank/DDBJ whole genome shotgun (WGS) entry which is preliminary data.</text>
</comment>
<dbReference type="EMBL" id="NDHI03003455">
    <property type="protein sequence ID" value="PNJ45865.1"/>
    <property type="molecule type" value="Genomic_DNA"/>
</dbReference>
<evidence type="ECO:0000313" key="2">
    <source>
        <dbReference type="EMBL" id="PNJ45865.1"/>
    </source>
</evidence>
<accession>A0A2J8UKR1</accession>
<gene>
    <name evidence="2" type="ORF">CR201_G0027265</name>
</gene>
<reference evidence="2" key="1">
    <citation type="submission" date="2017-12" db="EMBL/GenBank/DDBJ databases">
        <title>High-resolution comparative analysis of great ape genomes.</title>
        <authorList>
            <person name="Pollen A."/>
            <person name="Hastie A."/>
            <person name="Hormozdiari F."/>
            <person name="Dougherty M."/>
            <person name="Liu R."/>
            <person name="Chaisson M."/>
            <person name="Hoppe E."/>
            <person name="Hill C."/>
            <person name="Pang A."/>
            <person name="Hillier L."/>
            <person name="Baker C."/>
            <person name="Armstrong J."/>
            <person name="Shendure J."/>
            <person name="Paten B."/>
            <person name="Wilson R."/>
            <person name="Chao H."/>
            <person name="Schneider V."/>
            <person name="Ventura M."/>
            <person name="Kronenberg Z."/>
            <person name="Murali S."/>
            <person name="Gordon D."/>
            <person name="Cantsilieris S."/>
            <person name="Munson K."/>
            <person name="Nelson B."/>
            <person name="Raja A."/>
            <person name="Underwood J."/>
            <person name="Diekhans M."/>
            <person name="Fiddes I."/>
            <person name="Haussler D."/>
            <person name="Eichler E."/>
        </authorList>
    </citation>
    <scope>NUCLEOTIDE SEQUENCE [LARGE SCALE GENOMIC DNA]</scope>
    <source>
        <strain evidence="2">Susie</strain>
    </source>
</reference>
<name>A0A2J8UKR1_PONAB</name>
<keyword evidence="1" id="KW-0472">Membrane</keyword>
<keyword evidence="1" id="KW-0812">Transmembrane</keyword>
<dbReference type="AlphaFoldDB" id="A0A2J8UKR1"/>
<protein>
    <submittedName>
        <fullName evidence="2">KRTAP19-4 isoform 1</fullName>
    </submittedName>
</protein>
<feature type="transmembrane region" description="Helical" evidence="1">
    <location>
        <begin position="20"/>
        <end position="40"/>
    </location>
</feature>
<evidence type="ECO:0000256" key="1">
    <source>
        <dbReference type="SAM" id="Phobius"/>
    </source>
</evidence>
<organism evidence="2">
    <name type="scientific">Pongo abelii</name>
    <name type="common">Sumatran orangutan</name>
    <name type="synonym">Pongo pygmaeus abelii</name>
    <dbReference type="NCBI Taxonomy" id="9601"/>
    <lineage>
        <taxon>Eukaryota</taxon>
        <taxon>Metazoa</taxon>
        <taxon>Chordata</taxon>
        <taxon>Craniata</taxon>
        <taxon>Vertebrata</taxon>
        <taxon>Euteleostomi</taxon>
        <taxon>Mammalia</taxon>
        <taxon>Eutheria</taxon>
        <taxon>Euarchontoglires</taxon>
        <taxon>Primates</taxon>
        <taxon>Haplorrhini</taxon>
        <taxon>Catarrhini</taxon>
        <taxon>Hominidae</taxon>
        <taxon>Pongo</taxon>
    </lineage>
</organism>
<keyword evidence="1" id="KW-1133">Transmembrane helix</keyword>
<proteinExistence type="predicted"/>